<dbReference type="EMBL" id="JAVXUP010000735">
    <property type="protein sequence ID" value="KAK3021952.1"/>
    <property type="molecule type" value="Genomic_DNA"/>
</dbReference>
<dbReference type="AlphaFoldDB" id="A0AA88W8D6"/>
<dbReference type="PANTHER" id="PTHR27002:SF181">
    <property type="entry name" value="RECEPTOR-LIKE SERINE_THREONINE-PROTEIN KINASE"/>
    <property type="match status" value="1"/>
</dbReference>
<keyword evidence="8" id="KW-1185">Reference proteome</keyword>
<dbReference type="GO" id="GO:0005886">
    <property type="term" value="C:plasma membrane"/>
    <property type="evidence" value="ECO:0007669"/>
    <property type="project" value="TreeGrafter"/>
</dbReference>
<evidence type="ECO:0000259" key="6">
    <source>
        <dbReference type="PROSITE" id="PS50011"/>
    </source>
</evidence>
<evidence type="ECO:0000256" key="1">
    <source>
        <dbReference type="ARBA" id="ARBA00022527"/>
    </source>
</evidence>
<reference evidence="7" key="1">
    <citation type="submission" date="2022-12" db="EMBL/GenBank/DDBJ databases">
        <title>Draft genome assemblies for two species of Escallonia (Escalloniales).</title>
        <authorList>
            <person name="Chanderbali A."/>
            <person name="Dervinis C."/>
            <person name="Anghel I."/>
            <person name="Soltis D."/>
            <person name="Soltis P."/>
            <person name="Zapata F."/>
        </authorList>
    </citation>
    <scope>NUCLEOTIDE SEQUENCE</scope>
    <source>
        <strain evidence="7">UCBG64.0493</strain>
        <tissue evidence="7">Leaf</tissue>
    </source>
</reference>
<accession>A0AA88W8D6</accession>
<evidence type="ECO:0000256" key="2">
    <source>
        <dbReference type="ARBA" id="ARBA00022679"/>
    </source>
</evidence>
<dbReference type="InterPro" id="IPR001245">
    <property type="entry name" value="Ser-Thr/Tyr_kinase_cat_dom"/>
</dbReference>
<evidence type="ECO:0000256" key="4">
    <source>
        <dbReference type="ARBA" id="ARBA00022777"/>
    </source>
</evidence>
<dbReference type="PANTHER" id="PTHR27002">
    <property type="entry name" value="RECEPTOR-LIKE SERINE/THREONINE-PROTEIN KINASE SD1-8"/>
    <property type="match status" value="1"/>
</dbReference>
<gene>
    <name evidence="7" type="ORF">RJ639_046151</name>
</gene>
<keyword evidence="1" id="KW-0723">Serine/threonine-protein kinase</keyword>
<feature type="non-terminal residue" evidence="7">
    <location>
        <position position="1"/>
    </location>
</feature>
<dbReference type="Gene3D" id="3.30.200.20">
    <property type="entry name" value="Phosphorylase Kinase, domain 1"/>
    <property type="match status" value="1"/>
</dbReference>
<dbReference type="GO" id="GO:0004674">
    <property type="term" value="F:protein serine/threonine kinase activity"/>
    <property type="evidence" value="ECO:0007669"/>
    <property type="project" value="UniProtKB-KW"/>
</dbReference>
<organism evidence="7 8">
    <name type="scientific">Escallonia herrerae</name>
    <dbReference type="NCBI Taxonomy" id="1293975"/>
    <lineage>
        <taxon>Eukaryota</taxon>
        <taxon>Viridiplantae</taxon>
        <taxon>Streptophyta</taxon>
        <taxon>Embryophyta</taxon>
        <taxon>Tracheophyta</taxon>
        <taxon>Spermatophyta</taxon>
        <taxon>Magnoliopsida</taxon>
        <taxon>eudicotyledons</taxon>
        <taxon>Gunneridae</taxon>
        <taxon>Pentapetalae</taxon>
        <taxon>asterids</taxon>
        <taxon>campanulids</taxon>
        <taxon>Escalloniales</taxon>
        <taxon>Escalloniaceae</taxon>
        <taxon>Escallonia</taxon>
    </lineage>
</organism>
<keyword evidence="3" id="KW-0547">Nucleotide-binding</keyword>
<dbReference type="GO" id="GO:0005524">
    <property type="term" value="F:ATP binding"/>
    <property type="evidence" value="ECO:0007669"/>
    <property type="project" value="UniProtKB-KW"/>
</dbReference>
<comment type="caution">
    <text evidence="7">The sequence shown here is derived from an EMBL/GenBank/DDBJ whole genome shotgun (WGS) entry which is preliminary data.</text>
</comment>
<dbReference type="Proteomes" id="UP001188597">
    <property type="component" value="Unassembled WGS sequence"/>
</dbReference>
<sequence length="263" mass="29532">APAISSYIWFCKAHKASVPSPEGGDDLERHTGPSMWTANERFDFVFNGEGPVGSCMITGDGGRHPNHVYDETRLGDASSRPPRLPFWKRFRSLFTGSPSVNSGGSFLDEDSTLKSLQYSFRTISVATLNFSYSRKIGDDEFGRIYKVKSHGSPQNTVFLHKYSPFPGELRDDCLGLLLLYLQGILPNGQEIAVKRLSEFATQDERYFKNNVFIAAKLRHQNLVRLLGFCIEAAKEFLIYEFMPNASVAQFLSGKKILLLYVPV</sequence>
<proteinExistence type="predicted"/>
<protein>
    <recommendedName>
        <fullName evidence="6">Protein kinase domain-containing protein</fullName>
    </recommendedName>
</protein>
<dbReference type="InterPro" id="IPR000719">
    <property type="entry name" value="Prot_kinase_dom"/>
</dbReference>
<evidence type="ECO:0000313" key="7">
    <source>
        <dbReference type="EMBL" id="KAK3021952.1"/>
    </source>
</evidence>
<keyword evidence="2" id="KW-0808">Transferase</keyword>
<dbReference type="SUPFAM" id="SSF56112">
    <property type="entry name" value="Protein kinase-like (PK-like)"/>
    <property type="match status" value="1"/>
</dbReference>
<dbReference type="InterPro" id="IPR011009">
    <property type="entry name" value="Kinase-like_dom_sf"/>
</dbReference>
<dbReference type="Pfam" id="PF07714">
    <property type="entry name" value="PK_Tyr_Ser-Thr"/>
    <property type="match status" value="1"/>
</dbReference>
<name>A0AA88W8D6_9ASTE</name>
<evidence type="ECO:0000256" key="3">
    <source>
        <dbReference type="ARBA" id="ARBA00022741"/>
    </source>
</evidence>
<keyword evidence="5" id="KW-0067">ATP-binding</keyword>
<evidence type="ECO:0000313" key="8">
    <source>
        <dbReference type="Proteomes" id="UP001188597"/>
    </source>
</evidence>
<feature type="domain" description="Protein kinase" evidence="6">
    <location>
        <begin position="130"/>
        <end position="263"/>
    </location>
</feature>
<keyword evidence="4" id="KW-0418">Kinase</keyword>
<dbReference type="PROSITE" id="PS50011">
    <property type="entry name" value="PROTEIN_KINASE_DOM"/>
    <property type="match status" value="1"/>
</dbReference>
<evidence type="ECO:0000256" key="5">
    <source>
        <dbReference type="ARBA" id="ARBA00022840"/>
    </source>
</evidence>